<accession>A0A0A9H610</accession>
<proteinExistence type="predicted"/>
<feature type="region of interest" description="Disordered" evidence="1">
    <location>
        <begin position="1"/>
        <end position="53"/>
    </location>
</feature>
<name>A0A0A9H610_ARUDO</name>
<dbReference type="EMBL" id="GBRH01166657">
    <property type="protein sequence ID" value="JAE31239.1"/>
    <property type="molecule type" value="Transcribed_RNA"/>
</dbReference>
<reference evidence="2" key="1">
    <citation type="submission" date="2014-09" db="EMBL/GenBank/DDBJ databases">
        <authorList>
            <person name="Magalhaes I.L.F."/>
            <person name="Oliveira U."/>
            <person name="Santos F.R."/>
            <person name="Vidigal T.H.D.A."/>
            <person name="Brescovit A.D."/>
            <person name="Santos A.J."/>
        </authorList>
    </citation>
    <scope>NUCLEOTIDE SEQUENCE</scope>
    <source>
        <tissue evidence="2">Shoot tissue taken approximately 20 cm above the soil surface</tissue>
    </source>
</reference>
<protein>
    <submittedName>
        <fullName evidence="2">Uncharacterized protein</fullName>
    </submittedName>
</protein>
<dbReference type="AlphaFoldDB" id="A0A0A9H610"/>
<sequence length="82" mass="8765">MPTSSWRAWRSREQRQAREWRSVATTRRGPCASACARNSTGRRGRASSSSFSGLASPKTAAIFIAAAISLIGPKPGEEGEGK</sequence>
<evidence type="ECO:0000313" key="2">
    <source>
        <dbReference type="EMBL" id="JAE31239.1"/>
    </source>
</evidence>
<reference evidence="2" key="2">
    <citation type="journal article" date="2015" name="Data Brief">
        <title>Shoot transcriptome of the giant reed, Arundo donax.</title>
        <authorList>
            <person name="Barrero R.A."/>
            <person name="Guerrero F.D."/>
            <person name="Moolhuijzen P."/>
            <person name="Goolsby J.A."/>
            <person name="Tidwell J."/>
            <person name="Bellgard S.E."/>
            <person name="Bellgard M.I."/>
        </authorList>
    </citation>
    <scope>NUCLEOTIDE SEQUENCE</scope>
    <source>
        <tissue evidence="2">Shoot tissue taken approximately 20 cm above the soil surface</tissue>
    </source>
</reference>
<feature type="compositionally biased region" description="Basic and acidic residues" evidence="1">
    <location>
        <begin position="10"/>
        <end position="21"/>
    </location>
</feature>
<evidence type="ECO:0000256" key="1">
    <source>
        <dbReference type="SAM" id="MobiDB-lite"/>
    </source>
</evidence>
<organism evidence="2">
    <name type="scientific">Arundo donax</name>
    <name type="common">Giant reed</name>
    <name type="synonym">Donax arundinaceus</name>
    <dbReference type="NCBI Taxonomy" id="35708"/>
    <lineage>
        <taxon>Eukaryota</taxon>
        <taxon>Viridiplantae</taxon>
        <taxon>Streptophyta</taxon>
        <taxon>Embryophyta</taxon>
        <taxon>Tracheophyta</taxon>
        <taxon>Spermatophyta</taxon>
        <taxon>Magnoliopsida</taxon>
        <taxon>Liliopsida</taxon>
        <taxon>Poales</taxon>
        <taxon>Poaceae</taxon>
        <taxon>PACMAD clade</taxon>
        <taxon>Arundinoideae</taxon>
        <taxon>Arundineae</taxon>
        <taxon>Arundo</taxon>
    </lineage>
</organism>